<dbReference type="RefSeq" id="WP_054293971.1">
    <property type="nucleotide sequence ID" value="NZ_CP012752.1"/>
</dbReference>
<organism evidence="1 2">
    <name type="scientific">Kibdelosporangium phytohabitans</name>
    <dbReference type="NCBI Taxonomy" id="860235"/>
    <lineage>
        <taxon>Bacteria</taxon>
        <taxon>Bacillati</taxon>
        <taxon>Actinomycetota</taxon>
        <taxon>Actinomycetes</taxon>
        <taxon>Pseudonocardiales</taxon>
        <taxon>Pseudonocardiaceae</taxon>
        <taxon>Kibdelosporangium</taxon>
    </lineage>
</organism>
<evidence type="ECO:0000313" key="2">
    <source>
        <dbReference type="Proteomes" id="UP000063699"/>
    </source>
</evidence>
<dbReference type="EMBL" id="CP012752">
    <property type="protein sequence ID" value="ALG12075.1"/>
    <property type="molecule type" value="Genomic_DNA"/>
</dbReference>
<protein>
    <submittedName>
        <fullName evidence="1">Uncharacterized protein</fullName>
    </submittedName>
</protein>
<sequence>MDGQHASDKPAPPHATAWELDHLSGWARRYRSSREIVGTHGRVNVDRFVRRLLRLRGGILDLLPRTASGHIRTLLLDQDIDRECLPKDLADAVGFSPA</sequence>
<name>A0A0N9I7A0_9PSEU</name>
<dbReference type="KEGG" id="kphy:AOZ06_39060"/>
<keyword evidence="2" id="KW-1185">Reference proteome</keyword>
<dbReference type="Proteomes" id="UP000063699">
    <property type="component" value="Chromosome"/>
</dbReference>
<accession>A0A0N9I7A0</accession>
<gene>
    <name evidence="1" type="ORF">AOZ06_39060</name>
</gene>
<evidence type="ECO:0000313" key="1">
    <source>
        <dbReference type="EMBL" id="ALG12075.1"/>
    </source>
</evidence>
<reference evidence="1 2" key="1">
    <citation type="submission" date="2015-07" db="EMBL/GenBank/DDBJ databases">
        <title>Genome sequencing of Kibdelosporangium phytohabitans.</title>
        <authorList>
            <person name="Qin S."/>
            <person name="Xing K."/>
        </authorList>
    </citation>
    <scope>NUCLEOTIDE SEQUENCE [LARGE SCALE GENOMIC DNA]</scope>
    <source>
        <strain evidence="1 2">KLBMP1111</strain>
    </source>
</reference>
<proteinExistence type="predicted"/>
<dbReference type="AlphaFoldDB" id="A0A0N9I7A0"/>